<gene>
    <name evidence="1" type="ORF">HND93_07345</name>
</gene>
<protein>
    <submittedName>
        <fullName evidence="1">Tat pathway signal sequence domain protein</fullName>
    </submittedName>
</protein>
<accession>A0ABX2T8G2</accession>
<dbReference type="EMBL" id="JABFDB010000002">
    <property type="protein sequence ID" value="NYZ19521.1"/>
    <property type="molecule type" value="Genomic_DNA"/>
</dbReference>
<evidence type="ECO:0000313" key="2">
    <source>
        <dbReference type="Proteomes" id="UP000584642"/>
    </source>
</evidence>
<dbReference type="RefSeq" id="WP_180281260.1">
    <property type="nucleotide sequence ID" value="NZ_JABFDB010000002.1"/>
</dbReference>
<dbReference type="Proteomes" id="UP000584642">
    <property type="component" value="Unassembled WGS sequence"/>
</dbReference>
<reference evidence="1 2" key="1">
    <citation type="submission" date="2020-05" db="EMBL/GenBank/DDBJ databases">
        <title>Azospirillum oleiclasticum sp. nov, a nitrogen-fixing and heavy crude oil-emulsifying bacterium isolated from the crude oil of Yumen Oilfield.</title>
        <authorList>
            <person name="Wu D."/>
            <person name="Cai M."/>
            <person name="Zhang X."/>
        </authorList>
    </citation>
    <scope>NUCLEOTIDE SEQUENCE [LARGE SCALE GENOMIC DNA]</scope>
    <source>
        <strain evidence="1 2">ROY-1-1-2</strain>
    </source>
</reference>
<proteinExistence type="predicted"/>
<organism evidence="1 2">
    <name type="scientific">Azospirillum oleiclasticum</name>
    <dbReference type="NCBI Taxonomy" id="2735135"/>
    <lineage>
        <taxon>Bacteria</taxon>
        <taxon>Pseudomonadati</taxon>
        <taxon>Pseudomonadota</taxon>
        <taxon>Alphaproteobacteria</taxon>
        <taxon>Rhodospirillales</taxon>
        <taxon>Azospirillaceae</taxon>
        <taxon>Azospirillum</taxon>
    </lineage>
</organism>
<sequence>MGVELNRLEERDGSCRVYLVMSNPSPRSYEALKLDLVLFGTDGVIARRVAVDTAPLRPTKTTVKLFDVSGLPCAGIGSVLLNDVIECRGTDVSATDCVASVQPSSRSSVAFTK</sequence>
<name>A0ABX2T8G2_9PROT</name>
<comment type="caution">
    <text evidence="1">The sequence shown here is derived from an EMBL/GenBank/DDBJ whole genome shotgun (WGS) entry which is preliminary data.</text>
</comment>
<keyword evidence="2" id="KW-1185">Reference proteome</keyword>
<evidence type="ECO:0000313" key="1">
    <source>
        <dbReference type="EMBL" id="NYZ19521.1"/>
    </source>
</evidence>